<dbReference type="EMBL" id="JAHMHQ010000025">
    <property type="protein sequence ID" value="KAK1624286.1"/>
    <property type="molecule type" value="Genomic_DNA"/>
</dbReference>
<evidence type="ECO:0000313" key="4">
    <source>
        <dbReference type="Proteomes" id="UP001243989"/>
    </source>
</evidence>
<evidence type="ECO:0000256" key="2">
    <source>
        <dbReference type="SAM" id="Phobius"/>
    </source>
</evidence>
<feature type="transmembrane region" description="Helical" evidence="2">
    <location>
        <begin position="70"/>
        <end position="91"/>
    </location>
</feature>
<dbReference type="RefSeq" id="XP_060440281.1">
    <property type="nucleotide sequence ID" value="XM_060592875.1"/>
</dbReference>
<keyword evidence="2" id="KW-1133">Transmembrane helix</keyword>
<reference evidence="3" key="1">
    <citation type="submission" date="2021-06" db="EMBL/GenBank/DDBJ databases">
        <title>Comparative genomics, transcriptomics and evolutionary studies reveal genomic signatures of adaptation to plant cell wall in hemibiotrophic fungi.</title>
        <authorList>
            <consortium name="DOE Joint Genome Institute"/>
            <person name="Baroncelli R."/>
            <person name="Diaz J.F."/>
            <person name="Benocci T."/>
            <person name="Peng M."/>
            <person name="Battaglia E."/>
            <person name="Haridas S."/>
            <person name="Andreopoulos W."/>
            <person name="Labutti K."/>
            <person name="Pangilinan J."/>
            <person name="Floch G.L."/>
            <person name="Makela M.R."/>
            <person name="Henrissat B."/>
            <person name="Grigoriev I.V."/>
            <person name="Crouch J.A."/>
            <person name="De Vries R.P."/>
            <person name="Sukno S.A."/>
            <person name="Thon M.R."/>
        </authorList>
    </citation>
    <scope>NUCLEOTIDE SEQUENCE</scope>
    <source>
        <strain evidence="3">CBS 102054</strain>
    </source>
</reference>
<protein>
    <submittedName>
        <fullName evidence="3">Uncharacterized protein</fullName>
    </submittedName>
</protein>
<dbReference type="Proteomes" id="UP001243989">
    <property type="component" value="Unassembled WGS sequence"/>
</dbReference>
<comment type="caution">
    <text evidence="3">The sequence shown here is derived from an EMBL/GenBank/DDBJ whole genome shotgun (WGS) entry which is preliminary data.</text>
</comment>
<feature type="compositionally biased region" description="Low complexity" evidence="1">
    <location>
        <begin position="167"/>
        <end position="180"/>
    </location>
</feature>
<evidence type="ECO:0000256" key="1">
    <source>
        <dbReference type="SAM" id="MobiDB-lite"/>
    </source>
</evidence>
<keyword evidence="4" id="KW-1185">Reference proteome</keyword>
<feature type="transmembrane region" description="Helical" evidence="2">
    <location>
        <begin position="29"/>
        <end position="49"/>
    </location>
</feature>
<dbReference type="AlphaFoldDB" id="A0AAJ0EA62"/>
<organism evidence="3 4">
    <name type="scientific">Colletotrichum phormii</name>
    <dbReference type="NCBI Taxonomy" id="359342"/>
    <lineage>
        <taxon>Eukaryota</taxon>
        <taxon>Fungi</taxon>
        <taxon>Dikarya</taxon>
        <taxon>Ascomycota</taxon>
        <taxon>Pezizomycotina</taxon>
        <taxon>Sordariomycetes</taxon>
        <taxon>Hypocreomycetidae</taxon>
        <taxon>Glomerellales</taxon>
        <taxon>Glomerellaceae</taxon>
        <taxon>Colletotrichum</taxon>
        <taxon>Colletotrichum acutatum species complex</taxon>
    </lineage>
</organism>
<keyword evidence="2" id="KW-0472">Membrane</keyword>
<sequence length="287" mass="32052">MAPTPLVPSPGAGLSAGIREDDCNMRNTIIIAAACVVYTIAAVVFYAFLNRCRFLPKWYENSARRLHNKILLLLWLPAILIFWPIALALAISSKCGFDIVDKLTNLLRRVKRTGNAMGRHISGERREGMELERWEEIELEEGNSDVIRKNTTMGNFINPFDDRGRLSTRSSSGSSSSDQSPTDRRASPSATETTPIRWYERLPSPTEMARALDQAVSSSHGRPSSAERSRSESPYSDDGNARQPTAIPVESVNTAVSDPGRKSKMKRKLQTIPEQTDEVKEWETMII</sequence>
<dbReference type="GeneID" id="85477737"/>
<evidence type="ECO:0000313" key="3">
    <source>
        <dbReference type="EMBL" id="KAK1624286.1"/>
    </source>
</evidence>
<keyword evidence="2" id="KW-0812">Transmembrane</keyword>
<proteinExistence type="predicted"/>
<name>A0AAJ0EA62_9PEZI</name>
<accession>A0AAJ0EA62</accession>
<gene>
    <name evidence="3" type="ORF">BDP81DRAFT_453892</name>
</gene>
<feature type="region of interest" description="Disordered" evidence="1">
    <location>
        <begin position="150"/>
        <end position="272"/>
    </location>
</feature>